<evidence type="ECO:0000313" key="1">
    <source>
        <dbReference type="EMBL" id="KYO57738.1"/>
    </source>
</evidence>
<dbReference type="OrthoDB" id="7956186at2"/>
<accession>A0A162M0T6</accession>
<sequence>MTLLIDQTFERTLDRLLATYATPDWRGASLDAWLFEDAGQRRAAEARFRAAGVDARLHPAYKPLIGFFVEDARAAGPFTRVELGYPVVPDAGENRFRLEAYPLAGMIGDARLDLVPEAVAAGAMPAYRLRLEAADGSLTDLTLPAPNHLAEDHVGQMRLSPTGWLKLAHPDGRRIDQRLETEYEALFHRAMAVITAWDWGADEPFFETLEIRVDLPGADTRLPVGEEVISLHEALHEELYFSLLEHFQHHSGRPIGARDLQPGRILPDIRSADGAHRLRIETRPLDAGEADWPDQPLHEAEAPFGMAQIRAELDRIGGEVFVAGSRAGRPVLARHRRGSDHPVMISGGQHANEVSGVAGAIRAAALLAARPTAHFTIAPVENPDGYAMHRRLTRSQPDHMHHAARYTALGDDLEYRRQTGHGQTGPLYEAAIRVEARARTGADLHLNLHGYPSHEWTRPLTGYVPRGFEMWTVPKGFFLILRHHPGWEDRARRLLTRVTAELARLPDLAALNARQIALYEIHAGRLGFEVIDGFPCMVSEQPAQVPAVTLITEYPDETVYGAAFRLAHEAQTRAVLAAYDAWQEIAGG</sequence>
<dbReference type="Gene3D" id="3.40.630.10">
    <property type="entry name" value="Zn peptidases"/>
    <property type="match status" value="1"/>
</dbReference>
<dbReference type="Proteomes" id="UP000075787">
    <property type="component" value="Unassembled WGS sequence"/>
</dbReference>
<organism evidence="1 2">
    <name type="scientific">Tistrella mobilis</name>
    <dbReference type="NCBI Taxonomy" id="171437"/>
    <lineage>
        <taxon>Bacteria</taxon>
        <taxon>Pseudomonadati</taxon>
        <taxon>Pseudomonadota</taxon>
        <taxon>Alphaproteobacteria</taxon>
        <taxon>Geminicoccales</taxon>
        <taxon>Geminicoccaceae</taxon>
        <taxon>Tistrella</taxon>
    </lineage>
</organism>
<reference evidence="1 2" key="1">
    <citation type="submission" date="2015-12" db="EMBL/GenBank/DDBJ databases">
        <title>Genome sequence of Tistrella mobilis MCCC 1A02139.</title>
        <authorList>
            <person name="Lu L."/>
            <person name="Lai Q."/>
            <person name="Shao Z."/>
            <person name="Qian P."/>
        </authorList>
    </citation>
    <scope>NUCLEOTIDE SEQUENCE [LARGE SCALE GENOMIC DNA]</scope>
    <source>
        <strain evidence="1 2">MCCC 1A02139</strain>
    </source>
</reference>
<comment type="caution">
    <text evidence="1">The sequence shown here is derived from an EMBL/GenBank/DDBJ whole genome shotgun (WGS) entry which is preliminary data.</text>
</comment>
<evidence type="ECO:0000313" key="2">
    <source>
        <dbReference type="Proteomes" id="UP000075787"/>
    </source>
</evidence>
<dbReference type="RefSeq" id="WP_062761189.1">
    <property type="nucleotide sequence ID" value="NZ_CP121045.1"/>
</dbReference>
<name>A0A162M0T6_9PROT</name>
<protein>
    <submittedName>
        <fullName evidence="1">Peptidase M14</fullName>
    </submittedName>
</protein>
<proteinExistence type="predicted"/>
<dbReference type="GeneID" id="97243533"/>
<dbReference type="EMBL" id="LPZR01000004">
    <property type="protein sequence ID" value="KYO57738.1"/>
    <property type="molecule type" value="Genomic_DNA"/>
</dbReference>
<gene>
    <name evidence="1" type="ORF">AUP44_18800</name>
</gene>
<dbReference type="SUPFAM" id="SSF53187">
    <property type="entry name" value="Zn-dependent exopeptidases"/>
    <property type="match status" value="1"/>
</dbReference>
<dbReference type="AlphaFoldDB" id="A0A162M0T6"/>